<evidence type="ECO:0000313" key="1">
    <source>
        <dbReference type="EMBL" id="OWV34000.1"/>
    </source>
</evidence>
<gene>
    <name evidence="1" type="ORF">B5C34_11365</name>
</gene>
<reference evidence="2" key="1">
    <citation type="submission" date="2017-05" db="EMBL/GenBank/DDBJ databases">
        <authorList>
            <person name="Lin X."/>
        </authorList>
    </citation>
    <scope>NUCLEOTIDE SEQUENCE [LARGE SCALE GENOMIC DNA]</scope>
    <source>
        <strain evidence="2">JLT2012</strain>
    </source>
</reference>
<comment type="caution">
    <text evidence="1">The sequence shown here is derived from an EMBL/GenBank/DDBJ whole genome shotgun (WGS) entry which is preliminary data.</text>
</comment>
<dbReference type="EMBL" id="NFZT01000001">
    <property type="protein sequence ID" value="OWV34000.1"/>
    <property type="molecule type" value="Genomic_DNA"/>
</dbReference>
<name>A0A219B6K9_9SPHN</name>
<accession>A0A219B6K9</accession>
<dbReference type="AlphaFoldDB" id="A0A219B6K9"/>
<evidence type="ECO:0008006" key="3">
    <source>
        <dbReference type="Google" id="ProtNLM"/>
    </source>
</evidence>
<dbReference type="RefSeq" id="WP_088712699.1">
    <property type="nucleotide sequence ID" value="NZ_NFZT01000001.1"/>
</dbReference>
<dbReference type="Proteomes" id="UP000198462">
    <property type="component" value="Unassembled WGS sequence"/>
</dbReference>
<keyword evidence="2" id="KW-1185">Reference proteome</keyword>
<evidence type="ECO:0000313" key="2">
    <source>
        <dbReference type="Proteomes" id="UP000198462"/>
    </source>
</evidence>
<protein>
    <recommendedName>
        <fullName evidence="3">Lipoprotein</fullName>
    </recommendedName>
</protein>
<proteinExistence type="predicted"/>
<dbReference type="OrthoDB" id="9866147at2"/>
<organism evidence="1 2">
    <name type="scientific">Pacificimonas flava</name>
    <dbReference type="NCBI Taxonomy" id="1234595"/>
    <lineage>
        <taxon>Bacteria</taxon>
        <taxon>Pseudomonadati</taxon>
        <taxon>Pseudomonadota</taxon>
        <taxon>Alphaproteobacteria</taxon>
        <taxon>Sphingomonadales</taxon>
        <taxon>Sphingosinicellaceae</taxon>
        <taxon>Pacificimonas</taxon>
    </lineage>
</organism>
<dbReference type="PROSITE" id="PS51257">
    <property type="entry name" value="PROKAR_LIPOPROTEIN"/>
    <property type="match status" value="1"/>
</dbReference>
<sequence length="152" mass="15924">MRPLIAAIPAVLLFACDEAPKPTAASAPEVVDLADLPAAYRTPQAIVQAMATGQLFERPDRCEGFAFQNGPDGNSVDDWTRAARIVRARTGANRPAVITRIVAADETTGAVSTVSTPLGANAVPFRTDWEIRPAPGGDRIGCVQSVLIANAS</sequence>